<name>A0A923SLG6_9FIRM</name>
<dbReference type="RefSeq" id="WP_249286555.1">
    <property type="nucleotide sequence ID" value="NZ_JACRWC010000048.1"/>
</dbReference>
<feature type="chain" id="PRO_5038799677" description="DUF4358 domain-containing protein" evidence="1">
    <location>
        <begin position="22"/>
        <end position="132"/>
    </location>
</feature>
<evidence type="ECO:0000256" key="1">
    <source>
        <dbReference type="SAM" id="SignalP"/>
    </source>
</evidence>
<evidence type="ECO:0000313" key="2">
    <source>
        <dbReference type="EMBL" id="MBC5999077.1"/>
    </source>
</evidence>
<evidence type="ECO:0008006" key="4">
    <source>
        <dbReference type="Google" id="ProtNLM"/>
    </source>
</evidence>
<reference evidence="2" key="1">
    <citation type="submission" date="2020-08" db="EMBL/GenBank/DDBJ databases">
        <authorList>
            <person name="Liu C."/>
            <person name="Sun Q."/>
        </authorList>
    </citation>
    <scope>NUCLEOTIDE SEQUENCE</scope>
    <source>
        <strain evidence="2">BX16</strain>
    </source>
</reference>
<sequence length="132" mass="14078">MKKIITILLSMVLLLVFTACGGSDSSSSDKSKETEAPKIEKNIDAAAEALGLTGGEETMYAMIGATAGKEYNDGAVELYQFEEDSDAYKEIESSDSVSGIPVAAHKDGIALIFANDETDQAILDAFNQLQFK</sequence>
<keyword evidence="1" id="KW-0732">Signal</keyword>
<proteinExistence type="predicted"/>
<dbReference type="PROSITE" id="PS51257">
    <property type="entry name" value="PROKAR_LIPOPROTEIN"/>
    <property type="match status" value="1"/>
</dbReference>
<dbReference type="Proteomes" id="UP000644115">
    <property type="component" value="Unassembled WGS sequence"/>
</dbReference>
<evidence type="ECO:0000313" key="3">
    <source>
        <dbReference type="Proteomes" id="UP000644115"/>
    </source>
</evidence>
<protein>
    <recommendedName>
        <fullName evidence="4">DUF4358 domain-containing protein</fullName>
    </recommendedName>
</protein>
<dbReference type="EMBL" id="JACRWC010000048">
    <property type="protein sequence ID" value="MBC5999077.1"/>
    <property type="molecule type" value="Genomic_DNA"/>
</dbReference>
<keyword evidence="3" id="KW-1185">Reference proteome</keyword>
<organism evidence="2 3">
    <name type="scientific">Lentihominibacter faecis</name>
    <dbReference type="NCBI Taxonomy" id="2764712"/>
    <lineage>
        <taxon>Bacteria</taxon>
        <taxon>Bacillati</taxon>
        <taxon>Bacillota</taxon>
        <taxon>Clostridia</taxon>
        <taxon>Peptostreptococcales</taxon>
        <taxon>Anaerovoracaceae</taxon>
        <taxon>Lentihominibacter</taxon>
    </lineage>
</organism>
<accession>A0A923SLG6</accession>
<gene>
    <name evidence="2" type="ORF">H8876_03565</name>
</gene>
<feature type="signal peptide" evidence="1">
    <location>
        <begin position="1"/>
        <end position="21"/>
    </location>
</feature>
<comment type="caution">
    <text evidence="2">The sequence shown here is derived from an EMBL/GenBank/DDBJ whole genome shotgun (WGS) entry which is preliminary data.</text>
</comment>
<dbReference type="AlphaFoldDB" id="A0A923SLG6"/>